<dbReference type="AlphaFoldDB" id="A0A239PBL6"/>
<dbReference type="Gene3D" id="3.90.550.10">
    <property type="entry name" value="Spore Coat Polysaccharide Biosynthesis Protein SpsA, Chain A"/>
    <property type="match status" value="1"/>
</dbReference>
<protein>
    <submittedName>
        <fullName evidence="6">Glycosyltransferase, GT2 family</fullName>
    </submittedName>
</protein>
<dbReference type="PANTHER" id="PTHR43179">
    <property type="entry name" value="RHAMNOSYLTRANSFERASE WBBL"/>
    <property type="match status" value="1"/>
</dbReference>
<evidence type="ECO:0000256" key="4">
    <source>
        <dbReference type="ARBA" id="ARBA00022679"/>
    </source>
</evidence>
<gene>
    <name evidence="6" type="ORF">SAMN05216276_11215</name>
</gene>
<comment type="similarity">
    <text evidence="2">Belongs to the glycosyltransferase 2 family.</text>
</comment>
<dbReference type="Proteomes" id="UP000198282">
    <property type="component" value="Unassembled WGS sequence"/>
</dbReference>
<evidence type="ECO:0000313" key="6">
    <source>
        <dbReference type="EMBL" id="SNT64516.1"/>
    </source>
</evidence>
<keyword evidence="4 6" id="KW-0808">Transferase</keyword>
<dbReference type="EMBL" id="FZOD01000121">
    <property type="protein sequence ID" value="SNT64516.1"/>
    <property type="molecule type" value="Genomic_DNA"/>
</dbReference>
<dbReference type="InterPro" id="IPR029044">
    <property type="entry name" value="Nucleotide-diphossugar_trans"/>
</dbReference>
<evidence type="ECO:0000256" key="2">
    <source>
        <dbReference type="ARBA" id="ARBA00006739"/>
    </source>
</evidence>
<sequence>MTTLKMSILGLARIAIVIVTYNSAAVLAECLGALPEGSRGVNLTNVVVADNASQDESVRIAKGAGAEIVQTGRNAGYAAAINAGVASLDLSELDAVLVLNPDCKMHPGALAVLAGTLGVPGRGIAVPRLTKPDGTLQPSLRRAPTVHGAFAEAVIGGTLSGRIGAFGEVITDPRRYEQPGTFAWATGAAMLLDTEAIRALGPWDESFLLYSEETEYALRAADLGWSLWYEPEAVIEHVGGESGTNPMLAALLIVNKVRLFRRRRGRIASLAYYLSIVLGQSVRALAGSRTARAALAALLLPSRRIQELPQ</sequence>
<evidence type="ECO:0000259" key="5">
    <source>
        <dbReference type="Pfam" id="PF00535"/>
    </source>
</evidence>
<accession>A0A239PBL6</accession>
<reference evidence="6 7" key="1">
    <citation type="submission" date="2017-06" db="EMBL/GenBank/DDBJ databases">
        <authorList>
            <person name="Kim H.J."/>
            <person name="Triplett B.A."/>
        </authorList>
    </citation>
    <scope>NUCLEOTIDE SEQUENCE [LARGE SCALE GENOMIC DNA]</scope>
    <source>
        <strain evidence="6 7">CGMCC 4.2132</strain>
    </source>
</reference>
<proteinExistence type="inferred from homology"/>
<keyword evidence="3" id="KW-0328">Glycosyltransferase</keyword>
<dbReference type="SUPFAM" id="SSF53448">
    <property type="entry name" value="Nucleotide-diphospho-sugar transferases"/>
    <property type="match status" value="1"/>
</dbReference>
<dbReference type="GO" id="GO:0016757">
    <property type="term" value="F:glycosyltransferase activity"/>
    <property type="evidence" value="ECO:0007669"/>
    <property type="project" value="UniProtKB-KW"/>
</dbReference>
<feature type="domain" description="Glycosyltransferase 2-like" evidence="5">
    <location>
        <begin position="16"/>
        <end position="134"/>
    </location>
</feature>
<organism evidence="6 7">
    <name type="scientific">Streptosporangium subroseum</name>
    <dbReference type="NCBI Taxonomy" id="106412"/>
    <lineage>
        <taxon>Bacteria</taxon>
        <taxon>Bacillati</taxon>
        <taxon>Actinomycetota</taxon>
        <taxon>Actinomycetes</taxon>
        <taxon>Streptosporangiales</taxon>
        <taxon>Streptosporangiaceae</taxon>
        <taxon>Streptosporangium</taxon>
    </lineage>
</organism>
<dbReference type="PANTHER" id="PTHR43179:SF12">
    <property type="entry name" value="GALACTOFURANOSYLTRANSFERASE GLFT2"/>
    <property type="match status" value="1"/>
</dbReference>
<evidence type="ECO:0000313" key="7">
    <source>
        <dbReference type="Proteomes" id="UP000198282"/>
    </source>
</evidence>
<name>A0A239PBL6_9ACTN</name>
<comment type="pathway">
    <text evidence="1">Cell wall biogenesis; cell wall polysaccharide biosynthesis.</text>
</comment>
<keyword evidence="7" id="KW-1185">Reference proteome</keyword>
<evidence type="ECO:0000256" key="3">
    <source>
        <dbReference type="ARBA" id="ARBA00022676"/>
    </source>
</evidence>
<dbReference type="RefSeq" id="WP_245879004.1">
    <property type="nucleotide sequence ID" value="NZ_FZOD01000121.1"/>
</dbReference>
<dbReference type="InterPro" id="IPR001173">
    <property type="entry name" value="Glyco_trans_2-like"/>
</dbReference>
<dbReference type="Pfam" id="PF00535">
    <property type="entry name" value="Glycos_transf_2"/>
    <property type="match status" value="1"/>
</dbReference>
<evidence type="ECO:0000256" key="1">
    <source>
        <dbReference type="ARBA" id="ARBA00004776"/>
    </source>
</evidence>